<keyword evidence="1" id="KW-1133">Transmembrane helix</keyword>
<sequence length="242" mass="26410">MDFDPQAYNIKCFHMSDETLIARRAHYVRQMSSNSTGAVLHTAAGAVSFGLTWLMVPYDAAKISNARKKRKILEKHALMRGLAYKTKKGDVLIPMAIGVALGAAAFEGAGLLADELVDKDDAPELAAAVKGAAHLGIDAGIAAGEHVHAERSKRKKAAKANKANKAKKRSILEEKRLFLDDLSDKDEGSEVAAAEKVEVPLDFEVVIAAGRHAHAERGKRKKLSKAKKRSILEEKRLFLYEK</sequence>
<evidence type="ECO:0000256" key="1">
    <source>
        <dbReference type="SAM" id="Phobius"/>
    </source>
</evidence>
<gene>
    <name evidence="2" type="ORF">C8034_v002768</name>
</gene>
<name>A0A4R8TBH5_9PEZI</name>
<keyword evidence="3" id="KW-1185">Reference proteome</keyword>
<evidence type="ECO:0000313" key="2">
    <source>
        <dbReference type="EMBL" id="TEA15082.1"/>
    </source>
</evidence>
<reference evidence="2 3" key="1">
    <citation type="submission" date="2018-11" db="EMBL/GenBank/DDBJ databases">
        <title>Genome sequence and assembly of Colletotrichum sidae.</title>
        <authorList>
            <person name="Gan P."/>
            <person name="Shirasu K."/>
        </authorList>
    </citation>
    <scope>NUCLEOTIDE SEQUENCE [LARGE SCALE GENOMIC DNA]</scope>
    <source>
        <strain evidence="2 3">CBS 518.97</strain>
    </source>
</reference>
<proteinExistence type="predicted"/>
<comment type="caution">
    <text evidence="2">The sequence shown here is derived from an EMBL/GenBank/DDBJ whole genome shotgun (WGS) entry which is preliminary data.</text>
</comment>
<keyword evidence="1" id="KW-0472">Membrane</keyword>
<feature type="transmembrane region" description="Helical" evidence="1">
    <location>
        <begin position="38"/>
        <end position="61"/>
    </location>
</feature>
<dbReference type="EMBL" id="QAPF01000144">
    <property type="protein sequence ID" value="TEA15082.1"/>
    <property type="molecule type" value="Genomic_DNA"/>
</dbReference>
<dbReference type="AlphaFoldDB" id="A0A4R8TBH5"/>
<organism evidence="2 3">
    <name type="scientific">Colletotrichum sidae</name>
    <dbReference type="NCBI Taxonomy" id="1347389"/>
    <lineage>
        <taxon>Eukaryota</taxon>
        <taxon>Fungi</taxon>
        <taxon>Dikarya</taxon>
        <taxon>Ascomycota</taxon>
        <taxon>Pezizomycotina</taxon>
        <taxon>Sordariomycetes</taxon>
        <taxon>Hypocreomycetidae</taxon>
        <taxon>Glomerellales</taxon>
        <taxon>Glomerellaceae</taxon>
        <taxon>Colletotrichum</taxon>
        <taxon>Colletotrichum orbiculare species complex</taxon>
    </lineage>
</organism>
<evidence type="ECO:0000313" key="3">
    <source>
        <dbReference type="Proteomes" id="UP000295604"/>
    </source>
</evidence>
<protein>
    <submittedName>
        <fullName evidence="2">Uncharacterized protein</fullName>
    </submittedName>
</protein>
<keyword evidence="1" id="KW-0812">Transmembrane</keyword>
<dbReference type="Proteomes" id="UP000295604">
    <property type="component" value="Unassembled WGS sequence"/>
</dbReference>
<accession>A0A4R8TBH5</accession>